<evidence type="ECO:0000313" key="3">
    <source>
        <dbReference type="Proteomes" id="UP000606922"/>
    </source>
</evidence>
<dbReference type="Gene3D" id="3.40.710.10">
    <property type="entry name" value="DD-peptidase/beta-lactamase superfamily"/>
    <property type="match status" value="1"/>
</dbReference>
<dbReference type="Pfam" id="PF00144">
    <property type="entry name" value="Beta-lactamase"/>
    <property type="match status" value="1"/>
</dbReference>
<reference evidence="2" key="2">
    <citation type="submission" date="2020-09" db="EMBL/GenBank/DDBJ databases">
        <authorList>
            <person name="Sun Q."/>
            <person name="Zhou Y."/>
        </authorList>
    </citation>
    <scope>NUCLEOTIDE SEQUENCE</scope>
    <source>
        <strain evidence="2">CGMCC 1.12813</strain>
    </source>
</reference>
<evidence type="ECO:0000259" key="1">
    <source>
        <dbReference type="Pfam" id="PF00144"/>
    </source>
</evidence>
<dbReference type="PANTHER" id="PTHR43283">
    <property type="entry name" value="BETA-LACTAMASE-RELATED"/>
    <property type="match status" value="1"/>
</dbReference>
<dbReference type="SUPFAM" id="SSF56601">
    <property type="entry name" value="beta-lactamase/transpeptidase-like"/>
    <property type="match status" value="1"/>
</dbReference>
<dbReference type="RefSeq" id="WP_229733107.1">
    <property type="nucleotide sequence ID" value="NZ_BMGB01000001.1"/>
</dbReference>
<comment type="caution">
    <text evidence="2">The sequence shown here is derived from an EMBL/GenBank/DDBJ whole genome shotgun (WGS) entry which is preliminary data.</text>
</comment>
<dbReference type="AlphaFoldDB" id="A0A916WID1"/>
<feature type="domain" description="Beta-lactamase-related" evidence="1">
    <location>
        <begin position="34"/>
        <end position="293"/>
    </location>
</feature>
<dbReference type="InterPro" id="IPR001466">
    <property type="entry name" value="Beta-lactam-related"/>
</dbReference>
<protein>
    <recommendedName>
        <fullName evidence="1">Beta-lactamase-related domain-containing protein</fullName>
    </recommendedName>
</protein>
<dbReference type="EMBL" id="BMGB01000001">
    <property type="protein sequence ID" value="GGB00166.1"/>
    <property type="molecule type" value="Genomic_DNA"/>
</dbReference>
<proteinExistence type="predicted"/>
<accession>A0A916WID1</accession>
<organism evidence="2 3">
    <name type="scientific">Conyzicola nivalis</name>
    <dbReference type="NCBI Taxonomy" id="1477021"/>
    <lineage>
        <taxon>Bacteria</taxon>
        <taxon>Bacillati</taxon>
        <taxon>Actinomycetota</taxon>
        <taxon>Actinomycetes</taxon>
        <taxon>Micrococcales</taxon>
        <taxon>Microbacteriaceae</taxon>
        <taxon>Conyzicola</taxon>
    </lineage>
</organism>
<gene>
    <name evidence="2" type="ORF">GCM10010979_13350</name>
</gene>
<dbReference type="InterPro" id="IPR050789">
    <property type="entry name" value="Diverse_Enzym_Activities"/>
</dbReference>
<dbReference type="InterPro" id="IPR012338">
    <property type="entry name" value="Beta-lactam/transpept-like"/>
</dbReference>
<dbReference type="Proteomes" id="UP000606922">
    <property type="component" value="Unassembled WGS sequence"/>
</dbReference>
<keyword evidence="3" id="KW-1185">Reference proteome</keyword>
<sequence>MTLPRSTPEAQGVSSAAIGRFVDALERNLHDVHSMMLVRHGHVIAEGWWAPYRADLPHSLFSISKSFVSTAVGFAVDEGLLSLDDRVVALLPDDLPEAVGDNLAAMRVRHLLTMKSGHSVDTVDATSGPDQNWSRAILALPVEHTPGATFVYNSGATYLLSAILQRVTGGRVLDYLTPRLFGPLAIVGATWEQCPRGIDVGGWGLSITTEDIAVFGETYLRDGTFEGRQVVPAEWVRAATTAQVENAESATVEDNAQGYGFQFWRSRHNTYRADGAFGQWSIAMPEQDALLVITGGLDDPHALNTVWDHLLPVLGGDERAPDATGAAALADRLGTLSLALPDGEPHSPTAARVSGARFTLPRNSLGLRSVSLDLDGGDARLTVVDGRGTDVIACTAGGWTPGESALLADGPAPVAAAGAWADDDSYVVTLFLTTTPFSLTLVFDFRDDEVTLTIEQNVSFGPTRLLHTVGRRC</sequence>
<dbReference type="PANTHER" id="PTHR43283:SF7">
    <property type="entry name" value="BETA-LACTAMASE-RELATED DOMAIN-CONTAINING PROTEIN"/>
    <property type="match status" value="1"/>
</dbReference>
<evidence type="ECO:0000313" key="2">
    <source>
        <dbReference type="EMBL" id="GGB00166.1"/>
    </source>
</evidence>
<name>A0A916WID1_9MICO</name>
<reference evidence="2" key="1">
    <citation type="journal article" date="2014" name="Int. J. Syst. Evol. Microbiol.">
        <title>Complete genome sequence of Corynebacterium casei LMG S-19264T (=DSM 44701T), isolated from a smear-ripened cheese.</title>
        <authorList>
            <consortium name="US DOE Joint Genome Institute (JGI-PGF)"/>
            <person name="Walter F."/>
            <person name="Albersmeier A."/>
            <person name="Kalinowski J."/>
            <person name="Ruckert C."/>
        </authorList>
    </citation>
    <scope>NUCLEOTIDE SEQUENCE</scope>
    <source>
        <strain evidence="2">CGMCC 1.12813</strain>
    </source>
</reference>